<accession>A0ACA9KVH6</accession>
<keyword evidence="2" id="KW-1185">Reference proteome</keyword>
<sequence>DDAEYQDDEYQDNEYQEEEEEPTSVRSRSSQTSVSSQGSQTSVNRATDPVDDEQSPPLPPLGTKPPPSQVRRALPDDRKITRDDSFDENDPYGSRRR</sequence>
<evidence type="ECO:0000313" key="2">
    <source>
        <dbReference type="Proteomes" id="UP000789920"/>
    </source>
</evidence>
<dbReference type="EMBL" id="CAJVQC010001519">
    <property type="protein sequence ID" value="CAG8495729.1"/>
    <property type="molecule type" value="Genomic_DNA"/>
</dbReference>
<comment type="caution">
    <text evidence="1">The sequence shown here is derived from an EMBL/GenBank/DDBJ whole genome shotgun (WGS) entry which is preliminary data.</text>
</comment>
<proteinExistence type="predicted"/>
<reference evidence="1" key="1">
    <citation type="submission" date="2021-06" db="EMBL/GenBank/DDBJ databases">
        <authorList>
            <person name="Kallberg Y."/>
            <person name="Tangrot J."/>
            <person name="Rosling A."/>
        </authorList>
    </citation>
    <scope>NUCLEOTIDE SEQUENCE</scope>
    <source>
        <strain evidence="1">MA461A</strain>
    </source>
</reference>
<gene>
    <name evidence="1" type="ORF">RPERSI_LOCUS1593</name>
</gene>
<feature type="non-terminal residue" evidence="1">
    <location>
        <position position="1"/>
    </location>
</feature>
<organism evidence="1 2">
    <name type="scientific">Racocetra persica</name>
    <dbReference type="NCBI Taxonomy" id="160502"/>
    <lineage>
        <taxon>Eukaryota</taxon>
        <taxon>Fungi</taxon>
        <taxon>Fungi incertae sedis</taxon>
        <taxon>Mucoromycota</taxon>
        <taxon>Glomeromycotina</taxon>
        <taxon>Glomeromycetes</taxon>
        <taxon>Diversisporales</taxon>
        <taxon>Gigasporaceae</taxon>
        <taxon>Racocetra</taxon>
    </lineage>
</organism>
<name>A0ACA9KVH6_9GLOM</name>
<protein>
    <submittedName>
        <fullName evidence="1">33671_t:CDS:1</fullName>
    </submittedName>
</protein>
<dbReference type="Proteomes" id="UP000789920">
    <property type="component" value="Unassembled WGS sequence"/>
</dbReference>
<evidence type="ECO:0000313" key="1">
    <source>
        <dbReference type="EMBL" id="CAG8495729.1"/>
    </source>
</evidence>